<dbReference type="AlphaFoldDB" id="A0A853AZZ3"/>
<evidence type="ECO:0000313" key="2">
    <source>
        <dbReference type="Proteomes" id="UP000549616"/>
    </source>
</evidence>
<dbReference type="Proteomes" id="UP000549616">
    <property type="component" value="Unassembled WGS sequence"/>
</dbReference>
<accession>A0A853AZZ3</accession>
<evidence type="ECO:0000313" key="1">
    <source>
        <dbReference type="EMBL" id="NYI88187.1"/>
    </source>
</evidence>
<organism evidence="1 2">
    <name type="scientific">Amycolatopsis endophytica</name>
    <dbReference type="NCBI Taxonomy" id="860233"/>
    <lineage>
        <taxon>Bacteria</taxon>
        <taxon>Bacillati</taxon>
        <taxon>Actinomycetota</taxon>
        <taxon>Actinomycetes</taxon>
        <taxon>Pseudonocardiales</taxon>
        <taxon>Pseudonocardiaceae</taxon>
        <taxon>Amycolatopsis</taxon>
    </lineage>
</organism>
<dbReference type="EMBL" id="JACCFK010000001">
    <property type="protein sequence ID" value="NYI88187.1"/>
    <property type="molecule type" value="Genomic_DNA"/>
</dbReference>
<proteinExistence type="predicted"/>
<reference evidence="1 2" key="1">
    <citation type="submission" date="2020-07" db="EMBL/GenBank/DDBJ databases">
        <title>Sequencing the genomes of 1000 actinobacteria strains.</title>
        <authorList>
            <person name="Klenk H.-P."/>
        </authorList>
    </citation>
    <scope>NUCLEOTIDE SEQUENCE [LARGE SCALE GENOMIC DNA]</scope>
    <source>
        <strain evidence="1 2">DSM 104006</strain>
    </source>
</reference>
<keyword evidence="2" id="KW-1185">Reference proteome</keyword>
<protein>
    <submittedName>
        <fullName evidence="1">Uncharacterized protein</fullName>
    </submittedName>
</protein>
<gene>
    <name evidence="1" type="ORF">HNR02_001510</name>
</gene>
<sequence>MSPPRSASLEDLVVRHLAALRPVRVADVQA</sequence>
<name>A0A853AZZ3_9PSEU</name>
<comment type="caution">
    <text evidence="1">The sequence shown here is derived from an EMBL/GenBank/DDBJ whole genome shotgun (WGS) entry which is preliminary data.</text>
</comment>